<dbReference type="Pfam" id="PF13399">
    <property type="entry name" value="LytR_C"/>
    <property type="match status" value="1"/>
</dbReference>
<dbReference type="InterPro" id="IPR027381">
    <property type="entry name" value="LytR/CpsA/Psr_C"/>
</dbReference>
<reference evidence="3 4" key="1">
    <citation type="submission" date="2014-07" db="EMBL/GenBank/DDBJ databases">
        <title>Biosystematic studies on Modestobacter strains isolated from extreme hyper-arid desert soil and from historic building.</title>
        <authorList>
            <person name="Bukarasam K."/>
            <person name="Bull A."/>
            <person name="Girard G."/>
            <person name="van Wezel G."/>
            <person name="Goodfellow M."/>
        </authorList>
    </citation>
    <scope>NUCLEOTIDE SEQUENCE [LARGE SCALE GENOMIC DNA]</scope>
    <source>
        <strain evidence="3 4">KNN45-2b</strain>
    </source>
</reference>
<keyword evidence="1" id="KW-0472">Membrane</keyword>
<evidence type="ECO:0000259" key="2">
    <source>
        <dbReference type="Pfam" id="PF13399"/>
    </source>
</evidence>
<dbReference type="RefSeq" id="WP_036336981.1">
    <property type="nucleotide sequence ID" value="NZ_JPMX01000075.1"/>
</dbReference>
<dbReference type="EMBL" id="JPMX01000075">
    <property type="protein sequence ID" value="KGH45543.1"/>
    <property type="molecule type" value="Genomic_DNA"/>
</dbReference>
<dbReference type="AlphaFoldDB" id="A0A098Y3T3"/>
<evidence type="ECO:0000256" key="1">
    <source>
        <dbReference type="SAM" id="Phobius"/>
    </source>
</evidence>
<keyword evidence="1" id="KW-0812">Transmembrane</keyword>
<protein>
    <recommendedName>
        <fullName evidence="2">LytR/CpsA/Psr regulator C-terminal domain-containing protein</fullName>
    </recommendedName>
</protein>
<dbReference type="Proteomes" id="UP000029713">
    <property type="component" value="Unassembled WGS sequence"/>
</dbReference>
<dbReference type="Gene3D" id="3.30.70.2390">
    <property type="match status" value="1"/>
</dbReference>
<gene>
    <name evidence="3" type="ORF">IN07_15585</name>
</gene>
<keyword evidence="4" id="KW-1185">Reference proteome</keyword>
<sequence length="182" mass="19089">MTELADDTAERGPDAPRRNRRPVPALVFLLVLALAAMGVWWNVLSDEKAREQAEEAVCSSASNVPTELDPATVSIRVYNATDTPGLAGEVTTTLQSRGFVVTETANDPSTADVTGVGELRFAGPGREAADFLRLYLPGATNRVDTRSTGVVDLVIGPDFAGLASEEEVAAALLEAASAEADC</sequence>
<comment type="caution">
    <text evidence="3">The sequence shown here is derived from an EMBL/GenBank/DDBJ whole genome shotgun (WGS) entry which is preliminary data.</text>
</comment>
<evidence type="ECO:0000313" key="4">
    <source>
        <dbReference type="Proteomes" id="UP000029713"/>
    </source>
</evidence>
<evidence type="ECO:0000313" key="3">
    <source>
        <dbReference type="EMBL" id="KGH45543.1"/>
    </source>
</evidence>
<proteinExistence type="predicted"/>
<dbReference type="STRING" id="1522368.IN07_15585"/>
<keyword evidence="1" id="KW-1133">Transmembrane helix</keyword>
<feature type="domain" description="LytR/CpsA/Psr regulator C-terminal" evidence="2">
    <location>
        <begin position="72"/>
        <end position="159"/>
    </location>
</feature>
<accession>A0A098Y3T3</accession>
<organism evidence="3 4">
    <name type="scientific">Modestobacter caceresii</name>
    <dbReference type="NCBI Taxonomy" id="1522368"/>
    <lineage>
        <taxon>Bacteria</taxon>
        <taxon>Bacillati</taxon>
        <taxon>Actinomycetota</taxon>
        <taxon>Actinomycetes</taxon>
        <taxon>Geodermatophilales</taxon>
        <taxon>Geodermatophilaceae</taxon>
        <taxon>Modestobacter</taxon>
    </lineage>
</organism>
<name>A0A098Y3T3_9ACTN</name>
<feature type="transmembrane region" description="Helical" evidence="1">
    <location>
        <begin position="23"/>
        <end position="44"/>
    </location>
</feature>